<gene>
    <name evidence="1" type="ORF">FYJ85_13375</name>
</gene>
<protein>
    <submittedName>
        <fullName evidence="1">Uncharacterized protein</fullName>
    </submittedName>
</protein>
<dbReference type="Gene3D" id="2.70.98.10">
    <property type="match status" value="1"/>
</dbReference>
<dbReference type="InterPro" id="IPR014718">
    <property type="entry name" value="GH-type_carb-bd"/>
</dbReference>
<dbReference type="RefSeq" id="WP_154419168.1">
    <property type="nucleotide sequence ID" value="NZ_VUNS01000014.1"/>
</dbReference>
<sequence length="173" mass="19589">MLTLKNEALQVLVDPEHGGRIVSFVELRGGTEFVCYDPRRLPVDPSLDYDGNFAGGFDELLPNDPPEDGFPDHGELWTLPLTAEWEKDALRLSGTLPLSRLRYERRMCLDAWDFAHISRTLSKIFNLPDNNAGIVIRGEFYINCRRGRNCYVNFIFSDILDGGLAPQRICSIA</sequence>
<dbReference type="GO" id="GO:0030246">
    <property type="term" value="F:carbohydrate binding"/>
    <property type="evidence" value="ECO:0007669"/>
    <property type="project" value="InterPro"/>
</dbReference>
<evidence type="ECO:0000313" key="2">
    <source>
        <dbReference type="Proteomes" id="UP000435649"/>
    </source>
</evidence>
<keyword evidence="2" id="KW-1185">Reference proteome</keyword>
<dbReference type="EMBL" id="VUNS01000014">
    <property type="protein sequence ID" value="MST98030.1"/>
    <property type="molecule type" value="Genomic_DNA"/>
</dbReference>
<name>A0A844G2R6_9BACT</name>
<comment type="caution">
    <text evidence="1">The sequence shown here is derived from an EMBL/GenBank/DDBJ whole genome shotgun (WGS) entry which is preliminary data.</text>
</comment>
<reference evidence="1 2" key="1">
    <citation type="submission" date="2019-08" db="EMBL/GenBank/DDBJ databases">
        <title>In-depth cultivation of the pig gut microbiome towards novel bacterial diversity and tailored functional studies.</title>
        <authorList>
            <person name="Wylensek D."/>
            <person name="Hitch T.C.A."/>
            <person name="Clavel T."/>
        </authorList>
    </citation>
    <scope>NUCLEOTIDE SEQUENCE [LARGE SCALE GENOMIC DNA]</scope>
    <source>
        <strain evidence="1 2">BBE-744-WT-12</strain>
    </source>
</reference>
<dbReference type="Proteomes" id="UP000435649">
    <property type="component" value="Unassembled WGS sequence"/>
</dbReference>
<evidence type="ECO:0000313" key="1">
    <source>
        <dbReference type="EMBL" id="MST98030.1"/>
    </source>
</evidence>
<dbReference type="AlphaFoldDB" id="A0A844G2R6"/>
<organism evidence="1 2">
    <name type="scientific">Victivallis lenta</name>
    <dbReference type="NCBI Taxonomy" id="2606640"/>
    <lineage>
        <taxon>Bacteria</taxon>
        <taxon>Pseudomonadati</taxon>
        <taxon>Lentisphaerota</taxon>
        <taxon>Lentisphaeria</taxon>
        <taxon>Victivallales</taxon>
        <taxon>Victivallaceae</taxon>
        <taxon>Victivallis</taxon>
    </lineage>
</organism>
<proteinExistence type="predicted"/>
<accession>A0A844G2R6</accession>